<dbReference type="InterPro" id="IPR050562">
    <property type="entry name" value="FAD_mOase_fung"/>
</dbReference>
<comment type="caution">
    <text evidence="1">The sequence shown here is derived from an EMBL/GenBank/DDBJ whole genome shotgun (WGS) entry which is preliminary data.</text>
</comment>
<name>A0AAD4DJE0_9FUNG</name>
<reference evidence="1" key="1">
    <citation type="journal article" date="2020" name="Fungal Divers.">
        <title>Resolving the Mortierellaceae phylogeny through synthesis of multi-gene phylogenetics and phylogenomics.</title>
        <authorList>
            <person name="Vandepol N."/>
            <person name="Liber J."/>
            <person name="Desiro A."/>
            <person name="Na H."/>
            <person name="Kennedy M."/>
            <person name="Barry K."/>
            <person name="Grigoriev I.V."/>
            <person name="Miller A.N."/>
            <person name="O'Donnell K."/>
            <person name="Stajich J.E."/>
            <person name="Bonito G."/>
        </authorList>
    </citation>
    <scope>NUCLEOTIDE SEQUENCE</scope>
    <source>
        <strain evidence="1">NRRL 28262</strain>
    </source>
</reference>
<keyword evidence="2" id="KW-1185">Reference proteome</keyword>
<dbReference type="InterPro" id="IPR036188">
    <property type="entry name" value="FAD/NAD-bd_sf"/>
</dbReference>
<protein>
    <submittedName>
        <fullName evidence="1">Uncharacterized protein</fullName>
    </submittedName>
</protein>
<dbReference type="Proteomes" id="UP001194580">
    <property type="component" value="Unassembled WGS sequence"/>
</dbReference>
<dbReference type="EMBL" id="JAAAIL010000105">
    <property type="protein sequence ID" value="KAG0279761.1"/>
    <property type="molecule type" value="Genomic_DNA"/>
</dbReference>
<evidence type="ECO:0000313" key="2">
    <source>
        <dbReference type="Proteomes" id="UP001194580"/>
    </source>
</evidence>
<sequence>MKFGDVPELFGYENYIIARPVLYNFLHSKVPKERIHMGVKITETSQNDNGVKIHCSNGAVCEGDILVGADGAYSIVRQNMYNQLKAEKKLSPTDAKPLPYSTECLVGQTRVLDLGDFPRLNQEDCQFRNIVGDNKPYSWMTFTMKDNTLCYVIVKYLDQEKSKHDGSFNNSEWGSKAAKAFCKEVQDFPIVSGSKKPLTLGDLIAWTDKDKISKVMLEEKVFETWYHGRIVLLGDGE</sequence>
<organism evidence="1 2">
    <name type="scientific">Linnemannia exigua</name>
    <dbReference type="NCBI Taxonomy" id="604196"/>
    <lineage>
        <taxon>Eukaryota</taxon>
        <taxon>Fungi</taxon>
        <taxon>Fungi incertae sedis</taxon>
        <taxon>Mucoromycota</taxon>
        <taxon>Mortierellomycotina</taxon>
        <taxon>Mortierellomycetes</taxon>
        <taxon>Mortierellales</taxon>
        <taxon>Mortierellaceae</taxon>
        <taxon>Linnemannia</taxon>
    </lineage>
</organism>
<dbReference type="GO" id="GO:0004497">
    <property type="term" value="F:monooxygenase activity"/>
    <property type="evidence" value="ECO:0007669"/>
    <property type="project" value="InterPro"/>
</dbReference>
<dbReference type="Gene3D" id="3.50.50.60">
    <property type="entry name" value="FAD/NAD(P)-binding domain"/>
    <property type="match status" value="1"/>
</dbReference>
<gene>
    <name evidence="1" type="ORF">BGZ95_000293</name>
</gene>
<dbReference type="SUPFAM" id="SSF51905">
    <property type="entry name" value="FAD/NAD(P)-binding domain"/>
    <property type="match status" value="1"/>
</dbReference>
<evidence type="ECO:0000313" key="1">
    <source>
        <dbReference type="EMBL" id="KAG0279761.1"/>
    </source>
</evidence>
<accession>A0AAD4DJE0</accession>
<dbReference type="AlphaFoldDB" id="A0AAD4DJE0"/>
<dbReference type="PANTHER" id="PTHR47356">
    <property type="entry name" value="FAD-DEPENDENT MONOOXYGENASE ASQG-RELATED"/>
    <property type="match status" value="1"/>
</dbReference>
<proteinExistence type="predicted"/>
<dbReference type="PANTHER" id="PTHR47356:SF2">
    <property type="entry name" value="FAD-BINDING DOMAIN-CONTAINING PROTEIN-RELATED"/>
    <property type="match status" value="1"/>
</dbReference>